<sequence>MKRLLSNKLYMTLFAMDLLSNFGDVLYYLALMNYVLLLPEAKFAIAMVSLSETIPILAGFVTGHFADQTKHKVNTIMLTLVFRAGLYLMLAFVMGFNPALWIVLVGISVNFLSDIAGQYENGLYYPISLRLVDDDSRQLSMSFKQATTSGFNIAFQAIGAALVGVLSYSNLALVNAMTFAVPALVIFSLRQKLERLLLEKTVVRQKTVEVVDEKTTRSLVTDMWCTLKIALRELMAMSEVRPILISIPLLNGIFSGLTTLILLVIKVDPDFIFINPPTTLATMTSVMLIASILGNILSTVLVKDSKLVDFVAILTACACLMMIGLYCHLYLVVLIFAALGNFSAGMINPKFMAMLMNRLPEERIATISGGVFSYFQLGMLAMNALLSAMILIFPVQLILIIYVLISLGLLGYTGLMTKKERAHEMEL</sequence>
<dbReference type="PANTHER" id="PTHR23513">
    <property type="entry name" value="INTEGRAL MEMBRANE EFFLUX PROTEIN-RELATED"/>
    <property type="match status" value="1"/>
</dbReference>
<evidence type="ECO:0000256" key="2">
    <source>
        <dbReference type="ARBA" id="ARBA00022475"/>
    </source>
</evidence>
<dbReference type="OrthoDB" id="2293709at2"/>
<feature type="transmembrane region" description="Helical" evidence="6">
    <location>
        <begin position="243"/>
        <end position="265"/>
    </location>
</feature>
<dbReference type="KEGG" id="smen:SAMEA4412692_0744"/>
<protein>
    <submittedName>
        <fullName evidence="7">Lantibiotic efflux protein</fullName>
    </submittedName>
</protein>
<dbReference type="PANTHER" id="PTHR23513:SF6">
    <property type="entry name" value="MAJOR FACILITATOR SUPERFAMILY ASSOCIATED DOMAIN-CONTAINING PROTEIN"/>
    <property type="match status" value="1"/>
</dbReference>
<dbReference type="InterPro" id="IPR011701">
    <property type="entry name" value="MFS"/>
</dbReference>
<dbReference type="AlphaFoldDB" id="A0A239SR26"/>
<evidence type="ECO:0000256" key="4">
    <source>
        <dbReference type="ARBA" id="ARBA00022989"/>
    </source>
</evidence>
<dbReference type="GO" id="GO:0005886">
    <property type="term" value="C:plasma membrane"/>
    <property type="evidence" value="ECO:0007669"/>
    <property type="project" value="UniProtKB-SubCell"/>
</dbReference>
<feature type="transmembrane region" description="Helical" evidence="6">
    <location>
        <begin position="43"/>
        <end position="61"/>
    </location>
</feature>
<keyword evidence="3 6" id="KW-0812">Transmembrane</keyword>
<feature type="transmembrane region" description="Helical" evidence="6">
    <location>
        <begin position="12"/>
        <end position="31"/>
    </location>
</feature>
<evidence type="ECO:0000256" key="1">
    <source>
        <dbReference type="ARBA" id="ARBA00004651"/>
    </source>
</evidence>
<accession>A0A239SR26</accession>
<gene>
    <name evidence="7" type="ORF">SAMEA4412692_00744</name>
</gene>
<proteinExistence type="predicted"/>
<feature type="transmembrane region" description="Helical" evidence="6">
    <location>
        <begin position="146"/>
        <end position="166"/>
    </location>
</feature>
<reference evidence="7 8" key="1">
    <citation type="submission" date="2017-06" db="EMBL/GenBank/DDBJ databases">
        <authorList>
            <consortium name="Pathogen Informatics"/>
        </authorList>
    </citation>
    <scope>NUCLEOTIDE SEQUENCE [LARGE SCALE GENOMIC DNA]</scope>
    <source>
        <strain evidence="7 8">NCTC13788</strain>
    </source>
</reference>
<keyword evidence="5 6" id="KW-0472">Membrane</keyword>
<dbReference type="RefSeq" id="WP_018372642.1">
    <property type="nucleotide sequence ID" value="NZ_LT906439.1"/>
</dbReference>
<keyword evidence="8" id="KW-1185">Reference proteome</keyword>
<feature type="transmembrane region" description="Helical" evidence="6">
    <location>
        <begin position="364"/>
        <end position="385"/>
    </location>
</feature>
<dbReference type="Proteomes" id="UP000215185">
    <property type="component" value="Chromosome 1"/>
</dbReference>
<dbReference type="STRING" id="1123308.GCA_000380085_00087"/>
<evidence type="ECO:0000256" key="6">
    <source>
        <dbReference type="SAM" id="Phobius"/>
    </source>
</evidence>
<name>A0A239SR26_9STRE</name>
<keyword evidence="4 6" id="KW-1133">Transmembrane helix</keyword>
<dbReference type="eggNOG" id="ENOG5032TUR">
    <property type="taxonomic scope" value="Bacteria"/>
</dbReference>
<evidence type="ECO:0000256" key="3">
    <source>
        <dbReference type="ARBA" id="ARBA00022692"/>
    </source>
</evidence>
<organism evidence="7 8">
    <name type="scientific">Streptococcus merionis</name>
    <dbReference type="NCBI Taxonomy" id="400065"/>
    <lineage>
        <taxon>Bacteria</taxon>
        <taxon>Bacillati</taxon>
        <taxon>Bacillota</taxon>
        <taxon>Bacilli</taxon>
        <taxon>Lactobacillales</taxon>
        <taxon>Streptococcaceae</taxon>
        <taxon>Streptococcus</taxon>
    </lineage>
</organism>
<keyword evidence="2" id="KW-1003">Cell membrane</keyword>
<dbReference type="Pfam" id="PF07690">
    <property type="entry name" value="MFS_1"/>
    <property type="match status" value="1"/>
</dbReference>
<evidence type="ECO:0000313" key="8">
    <source>
        <dbReference type="Proteomes" id="UP000215185"/>
    </source>
</evidence>
<feature type="transmembrane region" description="Helical" evidence="6">
    <location>
        <begin position="391"/>
        <end position="415"/>
    </location>
</feature>
<dbReference type="EMBL" id="LT906439">
    <property type="protein sequence ID" value="SNU87692.1"/>
    <property type="molecule type" value="Genomic_DNA"/>
</dbReference>
<dbReference type="GO" id="GO:0022857">
    <property type="term" value="F:transmembrane transporter activity"/>
    <property type="evidence" value="ECO:0007669"/>
    <property type="project" value="InterPro"/>
</dbReference>
<feature type="transmembrane region" description="Helical" evidence="6">
    <location>
        <begin position="332"/>
        <end position="352"/>
    </location>
</feature>
<dbReference type="Gene3D" id="1.20.1250.20">
    <property type="entry name" value="MFS general substrate transporter like domains"/>
    <property type="match status" value="1"/>
</dbReference>
<feature type="transmembrane region" description="Helical" evidence="6">
    <location>
        <begin position="280"/>
        <end position="300"/>
    </location>
</feature>
<evidence type="ECO:0000256" key="5">
    <source>
        <dbReference type="ARBA" id="ARBA00023136"/>
    </source>
</evidence>
<feature type="transmembrane region" description="Helical" evidence="6">
    <location>
        <begin position="307"/>
        <end position="326"/>
    </location>
</feature>
<dbReference type="InterPro" id="IPR036259">
    <property type="entry name" value="MFS_trans_sf"/>
</dbReference>
<dbReference type="SUPFAM" id="SSF103473">
    <property type="entry name" value="MFS general substrate transporter"/>
    <property type="match status" value="1"/>
</dbReference>
<evidence type="ECO:0000313" key="7">
    <source>
        <dbReference type="EMBL" id="SNU87692.1"/>
    </source>
</evidence>
<comment type="subcellular location">
    <subcellularLocation>
        <location evidence="1">Cell membrane</location>
        <topology evidence="1">Multi-pass membrane protein</topology>
    </subcellularLocation>
</comment>